<keyword evidence="1" id="KW-1133">Transmembrane helix</keyword>
<dbReference type="Proteomes" id="UP001596447">
    <property type="component" value="Unassembled WGS sequence"/>
</dbReference>
<organism evidence="2 3">
    <name type="scientific">Halospeciosus flavus</name>
    <dbReference type="NCBI Taxonomy" id="3032283"/>
    <lineage>
        <taxon>Archaea</taxon>
        <taxon>Methanobacteriati</taxon>
        <taxon>Methanobacteriota</taxon>
        <taxon>Stenosarchaea group</taxon>
        <taxon>Halobacteria</taxon>
        <taxon>Halobacteriales</taxon>
        <taxon>Halobacteriaceae</taxon>
        <taxon>Halospeciosus</taxon>
    </lineage>
</organism>
<gene>
    <name evidence="2" type="ORF">ACFQJ9_10295</name>
</gene>
<accession>A0ABD5Z3Q8</accession>
<evidence type="ECO:0000313" key="2">
    <source>
        <dbReference type="EMBL" id="MFC7199789.1"/>
    </source>
</evidence>
<dbReference type="EMBL" id="JBHTAR010000011">
    <property type="protein sequence ID" value="MFC7199789.1"/>
    <property type="molecule type" value="Genomic_DNA"/>
</dbReference>
<proteinExistence type="predicted"/>
<sequence length="55" mass="6081">MTSPLTRYAAAALYQTSLVLGITMLPLALLARQVGVTLPLHRLVERTERAYNAVR</sequence>
<dbReference type="AlphaFoldDB" id="A0ABD5Z3Q8"/>
<comment type="caution">
    <text evidence="2">The sequence shown here is derived from an EMBL/GenBank/DDBJ whole genome shotgun (WGS) entry which is preliminary data.</text>
</comment>
<evidence type="ECO:0000313" key="3">
    <source>
        <dbReference type="Proteomes" id="UP001596447"/>
    </source>
</evidence>
<name>A0ABD5Z3Q8_9EURY</name>
<feature type="transmembrane region" description="Helical" evidence="1">
    <location>
        <begin position="12"/>
        <end position="31"/>
    </location>
</feature>
<dbReference type="RefSeq" id="WP_279529712.1">
    <property type="nucleotide sequence ID" value="NZ_CP122312.1"/>
</dbReference>
<protein>
    <submittedName>
        <fullName evidence="2">Uncharacterized protein</fullName>
    </submittedName>
</protein>
<keyword evidence="1" id="KW-0812">Transmembrane</keyword>
<evidence type="ECO:0000256" key="1">
    <source>
        <dbReference type="SAM" id="Phobius"/>
    </source>
</evidence>
<keyword evidence="1" id="KW-0472">Membrane</keyword>
<reference evidence="2 3" key="1">
    <citation type="journal article" date="2019" name="Int. J. Syst. Evol. Microbiol.">
        <title>The Global Catalogue of Microorganisms (GCM) 10K type strain sequencing project: providing services to taxonomists for standard genome sequencing and annotation.</title>
        <authorList>
            <consortium name="The Broad Institute Genomics Platform"/>
            <consortium name="The Broad Institute Genome Sequencing Center for Infectious Disease"/>
            <person name="Wu L."/>
            <person name="Ma J."/>
        </authorList>
    </citation>
    <scope>NUCLEOTIDE SEQUENCE [LARGE SCALE GENOMIC DNA]</scope>
    <source>
        <strain evidence="2 3">XZGYJ-43</strain>
    </source>
</reference>
<keyword evidence="3" id="KW-1185">Reference proteome</keyword>